<dbReference type="SUPFAM" id="SSF52317">
    <property type="entry name" value="Class I glutamine amidotransferase-like"/>
    <property type="match status" value="1"/>
</dbReference>
<dbReference type="GO" id="GO:0006189">
    <property type="term" value="P:'de novo' IMP biosynthetic process"/>
    <property type="evidence" value="ECO:0007669"/>
    <property type="project" value="InterPro"/>
</dbReference>
<keyword evidence="18" id="KW-1185">Reference proteome</keyword>
<dbReference type="SUPFAM" id="SSF55326">
    <property type="entry name" value="PurM N-terminal domain-like"/>
    <property type="match status" value="2"/>
</dbReference>
<evidence type="ECO:0000256" key="11">
    <source>
        <dbReference type="ARBA" id="ARBA00029823"/>
    </source>
</evidence>
<dbReference type="InterPro" id="IPR036676">
    <property type="entry name" value="PurM-like_C_sf"/>
</dbReference>
<feature type="domain" description="FGAR-AT PurM N-terminal-like" evidence="16">
    <location>
        <begin position="647"/>
        <end position="810"/>
    </location>
</feature>
<dbReference type="HAMAP" id="MF_00419">
    <property type="entry name" value="PurL_1"/>
    <property type="match status" value="1"/>
</dbReference>
<evidence type="ECO:0000256" key="6">
    <source>
        <dbReference type="ARBA" id="ARBA00022741"/>
    </source>
</evidence>
<evidence type="ECO:0000256" key="9">
    <source>
        <dbReference type="ARBA" id="ARBA00022842"/>
    </source>
</evidence>
<dbReference type="EC" id="6.3.5.3" evidence="3"/>
<dbReference type="PANTHER" id="PTHR10099:SF1">
    <property type="entry name" value="PHOSPHORIBOSYLFORMYLGLYCINAMIDINE SYNTHASE"/>
    <property type="match status" value="1"/>
</dbReference>
<evidence type="ECO:0000256" key="7">
    <source>
        <dbReference type="ARBA" id="ARBA00022755"/>
    </source>
</evidence>
<dbReference type="PANTHER" id="PTHR10099">
    <property type="entry name" value="PHOSPHORIBOSYLFORMYLGLYCINAMIDINE SYNTHASE"/>
    <property type="match status" value="1"/>
</dbReference>
<evidence type="ECO:0000259" key="15">
    <source>
        <dbReference type="Pfam" id="PF18076"/>
    </source>
</evidence>
<evidence type="ECO:0000259" key="16">
    <source>
        <dbReference type="Pfam" id="PF22689"/>
    </source>
</evidence>
<evidence type="ECO:0000313" key="18">
    <source>
        <dbReference type="Proteomes" id="UP001178507"/>
    </source>
</evidence>
<dbReference type="SMART" id="SM01211">
    <property type="entry name" value="GATase_5"/>
    <property type="match status" value="1"/>
</dbReference>
<evidence type="ECO:0000256" key="8">
    <source>
        <dbReference type="ARBA" id="ARBA00022840"/>
    </source>
</evidence>
<evidence type="ECO:0000256" key="10">
    <source>
        <dbReference type="ARBA" id="ARBA00022962"/>
    </source>
</evidence>
<gene>
    <name evidence="17" type="ORF">EVOR1521_LOCUS30739</name>
</gene>
<dbReference type="InterPro" id="IPR010918">
    <property type="entry name" value="PurM-like_C_dom"/>
</dbReference>
<evidence type="ECO:0000256" key="2">
    <source>
        <dbReference type="ARBA" id="ARBA00008608"/>
    </source>
</evidence>
<dbReference type="InterPro" id="IPR010073">
    <property type="entry name" value="PurL_large"/>
</dbReference>
<dbReference type="Gene3D" id="3.40.50.880">
    <property type="match status" value="1"/>
</dbReference>
<comment type="caution">
    <text evidence="17">The sequence shown here is derived from an EMBL/GenBank/DDBJ whole genome shotgun (WGS) entry which is preliminary data.</text>
</comment>
<dbReference type="GO" id="GO:0005524">
    <property type="term" value="F:ATP binding"/>
    <property type="evidence" value="ECO:0007669"/>
    <property type="project" value="UniProtKB-KW"/>
</dbReference>
<dbReference type="InterPro" id="IPR040707">
    <property type="entry name" value="FGAR-AT_N"/>
</dbReference>
<evidence type="ECO:0000256" key="1">
    <source>
        <dbReference type="ARBA" id="ARBA00004920"/>
    </source>
</evidence>
<keyword evidence="5" id="KW-0479">Metal-binding</keyword>
<sequence length="1314" mass="142874">MSTPLLHYFRVADLHVSPALQKKAAELGFTLLGSEICFNIQARGALDAEETKKLEYLLRETFEPEKFGQSSFLSGTVLEVGPRQQFTSAWSTNAVSICHSIALSKIVRIEKSRRYQVEGKGDLKKLAQLVHDRMTECEYPKGISTFEEHQEPEPWTRVPVMEKGAKALEDLSKEKGLGYDEQDIAYYLRVFRDELKRDPTTVECFDLAQGNSEHSRHWFFGGKVVIDEEDMPLTLFQWVKRPLKERTSNSVIGFHDNSSALRGAAHTAFQPAAVAGPGQMKEVTKDYDITLTVETHNFPCGIAPFPGAETGAGGRIRDGESTGKGSLVVAAVAGYATGNLHIPGYKMPWELEDFKYPSNMAPPLQVLIDCSNGASDYGNKFGEPLICGWTRSCGMRLSSGERFEWVKPIMLSGGLGQMDHGHLGKDEPQAGQLVVKIGGPAYRIGVGGGAASSMVAGDNQEELDFNAVQRGDAEMQQKVNRVVRSCVELGEKNPILSIHDQGAGGSGNVLKEISEPAGAVIDLRKMHVGDPSMSLLELWTAEFQENNALLLGKENEALFDQICKREKVPYAVVGTITGDGKVVVKDTRDNSTPVDLPLDKVLGKMPQKVFKMQRIYKQIPKALELPASLTVQVALETGVLRLLSVCSKRFLTNKVDRSVTGQIAQQQCVGPLQTPLADFACIAQSPLSTSGGATAIGEQPLKGLAGDPASCISMARLAVAEALTNLAWVRIPTLDSIKASGNWMWAAKLPGEGPKMYDIAEALSHIMVELGIAIDGGKDSLSMAARVPLGNGQTETAKSPGQFVLTVYAPVPDVRIKATPDLKTKGTGVLLFVDLGSGPPVLGGSALSQVFGQLGCGPSPQVDAKALKAAFNATQRLLSGGLISAGHDRSDGGLLTAVLEMAFAGRVGFDMKLDDANAGTLMEKLFGEAPGLIYEVNRGDLPAALRIFEAEGVQVCEIGSTRKDMRAVVHVGKECVLDADVASLHCIWEATSFQLERQQCAIDCVEQEEAGFKNRRVPPWKLSYTPQPTADAVLASRKHRVAIVRQEGSNGDREMAAAFHMAGFEAWDVHMTDLLEGRTSLESFRGAAFVGGFSYADTLDSAKGWAGSVLFSPKLEAQFKAFRDRPDSFALGICNGCQLLALLGWVPGAPGGGAVLPLEQQPRFVHNRSGRFESRFCTVKIEKCAASKVWLNGMEGTQVGVWINHGEGRAHFPASSVFERVKKEQLIPMRYIDDDGAATETYPFNPNGSPEGIVGLCSSDGRHLAIMPHPERLTSWPWQWPYAPQEWMEGPQRLRCSPWLRMFQNVREWCDGQK</sequence>
<dbReference type="FunFam" id="3.90.650.10:FF:000024">
    <property type="entry name" value="Phosphoribosylformylglycinamidine synthase"/>
    <property type="match status" value="1"/>
</dbReference>
<dbReference type="Pfam" id="PF22689">
    <property type="entry name" value="FGAR-AT_PurM_N-like"/>
    <property type="match status" value="1"/>
</dbReference>
<dbReference type="Pfam" id="PF13507">
    <property type="entry name" value="GATase_5"/>
    <property type="match status" value="1"/>
</dbReference>
<dbReference type="PROSITE" id="PS51273">
    <property type="entry name" value="GATASE_TYPE_1"/>
    <property type="match status" value="1"/>
</dbReference>
<dbReference type="SUPFAM" id="SSF56042">
    <property type="entry name" value="PurM C-terminal domain-like"/>
    <property type="match status" value="2"/>
</dbReference>
<keyword evidence="4" id="KW-0436">Ligase</keyword>
<keyword evidence="7" id="KW-0658">Purine biosynthesis</keyword>
<dbReference type="GO" id="GO:0005737">
    <property type="term" value="C:cytoplasm"/>
    <property type="evidence" value="ECO:0007669"/>
    <property type="project" value="TreeGrafter"/>
</dbReference>
<dbReference type="SUPFAM" id="SSF109736">
    <property type="entry name" value="FGAM synthase PurL, linker domain"/>
    <property type="match status" value="1"/>
</dbReference>
<dbReference type="Gene3D" id="3.90.650.10">
    <property type="entry name" value="PurM-like C-terminal domain"/>
    <property type="match status" value="2"/>
</dbReference>
<dbReference type="Pfam" id="PF02769">
    <property type="entry name" value="AIRS_C"/>
    <property type="match status" value="2"/>
</dbReference>
<dbReference type="CDD" id="cd02203">
    <property type="entry name" value="PurL_repeat1"/>
    <property type="match status" value="1"/>
</dbReference>
<dbReference type="Pfam" id="PF18072">
    <property type="entry name" value="FGAR-AT_linker"/>
    <property type="match status" value="1"/>
</dbReference>
<evidence type="ECO:0000256" key="4">
    <source>
        <dbReference type="ARBA" id="ARBA00022598"/>
    </source>
</evidence>
<organism evidence="17 18">
    <name type="scientific">Effrenium voratum</name>
    <dbReference type="NCBI Taxonomy" id="2562239"/>
    <lineage>
        <taxon>Eukaryota</taxon>
        <taxon>Sar</taxon>
        <taxon>Alveolata</taxon>
        <taxon>Dinophyceae</taxon>
        <taxon>Suessiales</taxon>
        <taxon>Symbiodiniaceae</taxon>
        <taxon>Effrenium</taxon>
    </lineage>
</organism>
<evidence type="ECO:0000256" key="12">
    <source>
        <dbReference type="ARBA" id="ARBA00032632"/>
    </source>
</evidence>
<evidence type="ECO:0000256" key="5">
    <source>
        <dbReference type="ARBA" id="ARBA00022723"/>
    </source>
</evidence>
<evidence type="ECO:0000259" key="13">
    <source>
        <dbReference type="Pfam" id="PF02769"/>
    </source>
</evidence>
<feature type="domain" description="PurM-like C-terminal" evidence="13">
    <location>
        <begin position="836"/>
        <end position="970"/>
    </location>
</feature>
<dbReference type="CDD" id="cd02204">
    <property type="entry name" value="PurL_repeat2"/>
    <property type="match status" value="1"/>
</dbReference>
<dbReference type="Proteomes" id="UP001178507">
    <property type="component" value="Unassembled WGS sequence"/>
</dbReference>
<accession>A0AA36NLR0</accession>
<evidence type="ECO:0000259" key="14">
    <source>
        <dbReference type="Pfam" id="PF18072"/>
    </source>
</evidence>
<dbReference type="InterPro" id="IPR055181">
    <property type="entry name" value="FGAR-AT_PurM_N-like"/>
</dbReference>
<feature type="domain" description="PurM-like C-terminal" evidence="13">
    <location>
        <begin position="429"/>
        <end position="585"/>
    </location>
</feature>
<dbReference type="SUPFAM" id="SSF82697">
    <property type="entry name" value="PurS-like"/>
    <property type="match status" value="1"/>
</dbReference>
<dbReference type="InterPro" id="IPR036921">
    <property type="entry name" value="PurM-like_N_sf"/>
</dbReference>
<dbReference type="CDD" id="cd01740">
    <property type="entry name" value="GATase1_FGAR_AT"/>
    <property type="match status" value="1"/>
</dbReference>
<dbReference type="Gene3D" id="1.10.8.750">
    <property type="entry name" value="Phosphoribosylformylglycinamidine synthase, linker domain"/>
    <property type="match status" value="1"/>
</dbReference>
<keyword evidence="8" id="KW-0067">ATP-binding</keyword>
<feature type="domain" description="Phosphoribosylformylglycinamidine synthase linker" evidence="14">
    <location>
        <begin position="168"/>
        <end position="217"/>
    </location>
</feature>
<keyword evidence="10" id="KW-0315">Glutamine amidotransferase</keyword>
<proteinExistence type="inferred from homology"/>
<keyword evidence="9" id="KW-0460">Magnesium</keyword>
<protein>
    <recommendedName>
        <fullName evidence="3">phosphoribosylformylglycinamidine synthase</fullName>
        <ecNumber evidence="3">6.3.5.3</ecNumber>
    </recommendedName>
    <alternativeName>
        <fullName evidence="12">Formylglycinamide ribonucleotide amidotransferase</fullName>
    </alternativeName>
    <alternativeName>
        <fullName evidence="11">Formylglycinamide ribotide amidotransferase</fullName>
    </alternativeName>
</protein>
<name>A0AA36NLR0_9DINO</name>
<evidence type="ECO:0000256" key="3">
    <source>
        <dbReference type="ARBA" id="ARBA00012747"/>
    </source>
</evidence>
<keyword evidence="6" id="KW-0547">Nucleotide-binding</keyword>
<dbReference type="InterPro" id="IPR036604">
    <property type="entry name" value="PurS-like_sf"/>
</dbReference>
<comment type="similarity">
    <text evidence="2">In the N-terminal section; belongs to the FGAMS family.</text>
</comment>
<dbReference type="InterPro" id="IPR041609">
    <property type="entry name" value="PurL_linker"/>
</dbReference>
<reference evidence="17" key="1">
    <citation type="submission" date="2023-08" db="EMBL/GenBank/DDBJ databases">
        <authorList>
            <person name="Chen Y."/>
            <person name="Shah S."/>
            <person name="Dougan E. K."/>
            <person name="Thang M."/>
            <person name="Chan C."/>
        </authorList>
    </citation>
    <scope>NUCLEOTIDE SEQUENCE</scope>
</reference>
<dbReference type="FunFam" id="1.10.8.750:FF:000001">
    <property type="entry name" value="Putative phosphoribosylformylglycinamidine synthase"/>
    <property type="match status" value="1"/>
</dbReference>
<dbReference type="Gene3D" id="3.30.1330.10">
    <property type="entry name" value="PurM-like, N-terminal domain"/>
    <property type="match status" value="2"/>
</dbReference>
<evidence type="ECO:0000313" key="17">
    <source>
        <dbReference type="EMBL" id="CAJ1409716.1"/>
    </source>
</evidence>
<dbReference type="Pfam" id="PF18076">
    <property type="entry name" value="FGAR-AT_N"/>
    <property type="match status" value="1"/>
</dbReference>
<dbReference type="EMBL" id="CAUJNA010003783">
    <property type="protein sequence ID" value="CAJ1409716.1"/>
    <property type="molecule type" value="Genomic_DNA"/>
</dbReference>
<comment type="pathway">
    <text evidence="1">Purine metabolism; IMP biosynthesis via de novo pathway; 5-amino-1-(5-phospho-D-ribosyl)imidazole from N(2)-formyl-N(1)-(5-phospho-D-ribosyl)glycinamide: step 1/2.</text>
</comment>
<dbReference type="NCBIfam" id="NF003672">
    <property type="entry name" value="PRK05297.1"/>
    <property type="match status" value="1"/>
</dbReference>
<dbReference type="InterPro" id="IPR029062">
    <property type="entry name" value="Class_I_gatase-like"/>
</dbReference>
<dbReference type="GO" id="GO:0004642">
    <property type="term" value="F:phosphoribosylformylglycinamidine synthase activity"/>
    <property type="evidence" value="ECO:0007669"/>
    <property type="project" value="UniProtKB-EC"/>
</dbReference>
<dbReference type="NCBIfam" id="TIGR01735">
    <property type="entry name" value="FGAM_synt"/>
    <property type="match status" value="1"/>
</dbReference>
<feature type="domain" description="Phosphoribosylformylglycinamidine synthase N-terminal" evidence="15">
    <location>
        <begin position="36"/>
        <end position="139"/>
    </location>
</feature>
<dbReference type="GO" id="GO:0046872">
    <property type="term" value="F:metal ion binding"/>
    <property type="evidence" value="ECO:0007669"/>
    <property type="project" value="UniProtKB-KW"/>
</dbReference>